<evidence type="ECO:0000313" key="3">
    <source>
        <dbReference type="EMBL" id="KRG19450.1"/>
    </source>
</evidence>
<gene>
    <name evidence="4" type="ORF">CC99x_000865</name>
    <name evidence="3" type="ORF">CC99x_00462</name>
</gene>
<evidence type="ECO:0000256" key="1">
    <source>
        <dbReference type="SAM" id="MobiDB-lite"/>
    </source>
</evidence>
<feature type="region of interest" description="Disordered" evidence="1">
    <location>
        <begin position="40"/>
        <end position="79"/>
    </location>
</feature>
<comment type="caution">
    <text evidence="3">The sequence shown here is derived from an EMBL/GenBank/DDBJ whole genome shotgun (WGS) entry which is preliminary data.</text>
</comment>
<feature type="chain" id="PRO_5043129759" evidence="2">
    <location>
        <begin position="22"/>
        <end position="79"/>
    </location>
</feature>
<name>A0A0Q9YQ14_9GAMM</name>
<accession>A0A0Q9YQ14</accession>
<keyword evidence="2" id="KW-0732">Signal</keyword>
<proteinExistence type="predicted"/>
<evidence type="ECO:0000256" key="2">
    <source>
        <dbReference type="SAM" id="SignalP"/>
    </source>
</evidence>
<reference evidence="4" key="3">
    <citation type="submission" date="2021-06" db="EMBL/GenBank/DDBJ databases">
        <title>Genomic Description and Analysis of Intracellular Bacteria, Candidatus Berkiella cookevillensis and Candidatus Berkiella aquae.</title>
        <authorList>
            <person name="Kidane D.T."/>
            <person name="Mehari Y.T."/>
            <person name="Rice F.C."/>
            <person name="Arivett B.A."/>
            <person name="Farone A.L."/>
            <person name="Berk S.G."/>
            <person name="Farone M.B."/>
        </authorList>
    </citation>
    <scope>NUCLEOTIDE SEQUENCE</scope>
    <source>
        <strain evidence="4">CC99</strain>
    </source>
</reference>
<sequence>MKLIKALLMMMPFLFAGSVLADDHNTVTDPVDETVNDAQDILKGDKPAEPEVDVKKDMAPDTDEAIVDENTDEKEEPMD</sequence>
<reference evidence="4" key="2">
    <citation type="journal article" date="2016" name="Genome Announc.">
        <title>Draft Genome Sequences of Two Novel Amoeba-Resistant Intranuclear Bacteria, 'Candidatus Berkiella cookevillensis' and 'Candidatus Berkiella aquae'.</title>
        <authorList>
            <person name="Mehari Y.T."/>
            <person name="Arivett B.A."/>
            <person name="Farone A.L."/>
            <person name="Gunderson J.H."/>
            <person name="Farone M.B."/>
        </authorList>
    </citation>
    <scope>NUCLEOTIDE SEQUENCE</scope>
    <source>
        <strain evidence="4">CC99</strain>
    </source>
</reference>
<feature type="compositionally biased region" description="Acidic residues" evidence="1">
    <location>
        <begin position="60"/>
        <end position="79"/>
    </location>
</feature>
<dbReference type="EMBL" id="LKHV02000001">
    <property type="protein sequence ID" value="MCS5707446.1"/>
    <property type="molecule type" value="Genomic_DNA"/>
</dbReference>
<evidence type="ECO:0000313" key="5">
    <source>
        <dbReference type="Proteomes" id="UP000051494"/>
    </source>
</evidence>
<reference evidence="3" key="1">
    <citation type="submission" date="2015-09" db="EMBL/GenBank/DDBJ databases">
        <title>Draft Genome Sequences of Two Novel Amoeba-resistant Intranuclear Bacteria, Candidatus Berkiella cookevillensis and Candidatus Berkiella aquae.</title>
        <authorList>
            <person name="Mehari Y.T."/>
            <person name="Arivett B.A."/>
            <person name="Farone A.L."/>
            <person name="Gunderson J.H."/>
            <person name="Farone M.B."/>
        </authorList>
    </citation>
    <scope>NUCLEOTIDE SEQUENCE [LARGE SCALE GENOMIC DNA]</scope>
    <source>
        <strain evidence="3">CC99</strain>
    </source>
</reference>
<keyword evidence="5" id="KW-1185">Reference proteome</keyword>
<dbReference type="Proteomes" id="UP000051494">
    <property type="component" value="Unassembled WGS sequence"/>
</dbReference>
<dbReference type="AlphaFoldDB" id="A0A0Q9YQ14"/>
<organism evidence="3">
    <name type="scientific">Candidatus Berkiella cookevillensis</name>
    <dbReference type="NCBI Taxonomy" id="437022"/>
    <lineage>
        <taxon>Bacteria</taxon>
        <taxon>Pseudomonadati</taxon>
        <taxon>Pseudomonadota</taxon>
        <taxon>Gammaproteobacteria</taxon>
        <taxon>Candidatus Berkiellales</taxon>
        <taxon>Candidatus Berkiellaceae</taxon>
        <taxon>Candidatus Berkiella</taxon>
    </lineage>
</organism>
<feature type="compositionally biased region" description="Basic and acidic residues" evidence="1">
    <location>
        <begin position="40"/>
        <end position="59"/>
    </location>
</feature>
<feature type="signal peptide" evidence="2">
    <location>
        <begin position="1"/>
        <end position="21"/>
    </location>
</feature>
<protein>
    <submittedName>
        <fullName evidence="3">Uncharacterized protein</fullName>
    </submittedName>
</protein>
<dbReference type="EMBL" id="LKHV01000002">
    <property type="protein sequence ID" value="KRG19450.1"/>
    <property type="molecule type" value="Genomic_DNA"/>
</dbReference>
<dbReference type="RefSeq" id="WP_057623259.1">
    <property type="nucleotide sequence ID" value="NZ_LKHV02000001.1"/>
</dbReference>
<evidence type="ECO:0000313" key="4">
    <source>
        <dbReference type="EMBL" id="MCS5707446.1"/>
    </source>
</evidence>